<dbReference type="Proteomes" id="UP001203207">
    <property type="component" value="Unassembled WGS sequence"/>
</dbReference>
<evidence type="ECO:0000259" key="1">
    <source>
        <dbReference type="Pfam" id="PF03235"/>
    </source>
</evidence>
<comment type="caution">
    <text evidence="2">The sequence shown here is derived from an EMBL/GenBank/DDBJ whole genome shotgun (WGS) entry which is preliminary data.</text>
</comment>
<dbReference type="RefSeq" id="WP_250585127.1">
    <property type="nucleotide sequence ID" value="NZ_JAKRVX010000005.1"/>
</dbReference>
<gene>
    <name evidence="2" type="ORF">AArcSt2_12575</name>
</gene>
<feature type="domain" description="GmrSD restriction endonucleases N-terminal" evidence="1">
    <location>
        <begin position="63"/>
        <end position="149"/>
    </location>
</feature>
<accession>A0AAE3FYR0</accession>
<keyword evidence="3" id="KW-1185">Reference proteome</keyword>
<dbReference type="InterPro" id="IPR004919">
    <property type="entry name" value="GmrSD_N"/>
</dbReference>
<sequence length="169" mass="19105">MYVKWCSHRSLSKTIIGGATGIEDELGANVESIADDLDVEVSESEEILHDISETLEPSSSYLSNIVTSGRDLYVPGFQRKYLWDESNHNGFWYSLTKLYSQVDGAELEDDKISLWDAGSDDRLEEFYFGTIYLAEAETSEGEEIFEVIDHRNVNQPVDKHSNRAIATKV</sequence>
<proteinExistence type="predicted"/>
<reference evidence="2" key="2">
    <citation type="submission" date="2022-02" db="EMBL/GenBank/DDBJ databases">
        <authorList>
            <person name="Elcheninov A.G."/>
            <person name="Sorokin D.Y."/>
            <person name="Kublanov I.V."/>
        </authorList>
    </citation>
    <scope>NUCLEOTIDE SEQUENCE</scope>
    <source>
        <strain evidence="2">AArc-St2</strain>
    </source>
</reference>
<reference evidence="2" key="1">
    <citation type="journal article" date="2022" name="Syst. Appl. Microbiol.">
        <title>Natronocalculus amylovorans gen. nov., sp. nov., and Natranaeroarchaeum aerophilus sp. nov., dominant culturable amylolytic natronoarchaea from hypersaline soda lakes in southwestern Siberia.</title>
        <authorList>
            <person name="Sorokin D.Y."/>
            <person name="Elcheninov A.G."/>
            <person name="Khizhniak T.V."/>
            <person name="Koenen M."/>
            <person name="Bale N.J."/>
            <person name="Damste J.S.S."/>
            <person name="Kublanov I.V."/>
        </authorList>
    </citation>
    <scope>NUCLEOTIDE SEQUENCE</scope>
    <source>
        <strain evidence="2">AArc-St2</strain>
    </source>
</reference>
<protein>
    <submittedName>
        <fullName evidence="2">DUF262 domain-containing protein</fullName>
    </submittedName>
</protein>
<organism evidence="2 3">
    <name type="scientific">Natronocalculus amylovorans</name>
    <dbReference type="NCBI Taxonomy" id="2917812"/>
    <lineage>
        <taxon>Archaea</taxon>
        <taxon>Methanobacteriati</taxon>
        <taxon>Methanobacteriota</taxon>
        <taxon>Stenosarchaea group</taxon>
        <taxon>Halobacteria</taxon>
        <taxon>Halobacteriales</taxon>
        <taxon>Haloferacaceae</taxon>
        <taxon>Natronocalculus</taxon>
    </lineage>
</organism>
<name>A0AAE3FYR0_9EURY</name>
<evidence type="ECO:0000313" key="3">
    <source>
        <dbReference type="Proteomes" id="UP001203207"/>
    </source>
</evidence>
<dbReference type="Pfam" id="PF03235">
    <property type="entry name" value="GmrSD_N"/>
    <property type="match status" value="1"/>
</dbReference>
<evidence type="ECO:0000313" key="2">
    <source>
        <dbReference type="EMBL" id="MCL9817779.1"/>
    </source>
</evidence>
<dbReference type="EMBL" id="JAKRVX010000005">
    <property type="protein sequence ID" value="MCL9817779.1"/>
    <property type="molecule type" value="Genomic_DNA"/>
</dbReference>
<dbReference type="AlphaFoldDB" id="A0AAE3FYR0"/>